<organism evidence="16 17">
    <name type="scientific">Astyanax mexicanus</name>
    <name type="common">Blind cave fish</name>
    <name type="synonym">Astyanax fasciatus mexicanus</name>
    <dbReference type="NCBI Taxonomy" id="7994"/>
    <lineage>
        <taxon>Eukaryota</taxon>
        <taxon>Metazoa</taxon>
        <taxon>Chordata</taxon>
        <taxon>Craniata</taxon>
        <taxon>Vertebrata</taxon>
        <taxon>Euteleostomi</taxon>
        <taxon>Actinopterygii</taxon>
        <taxon>Neopterygii</taxon>
        <taxon>Teleostei</taxon>
        <taxon>Ostariophysi</taxon>
        <taxon>Characiformes</taxon>
        <taxon>Characoidei</taxon>
        <taxon>Acestrorhamphidae</taxon>
        <taxon>Acestrorhamphinae</taxon>
        <taxon>Astyanax</taxon>
    </lineage>
</organism>
<dbReference type="KEGG" id="amex:103038786"/>
<dbReference type="Pfam" id="PF00096">
    <property type="entry name" value="zf-C2H2"/>
    <property type="match status" value="2"/>
</dbReference>
<evidence type="ECO:0000256" key="6">
    <source>
        <dbReference type="ARBA" id="ARBA00022833"/>
    </source>
</evidence>
<evidence type="ECO:0000256" key="9">
    <source>
        <dbReference type="ARBA" id="ARBA00023163"/>
    </source>
</evidence>
<evidence type="ECO:0000256" key="12">
    <source>
        <dbReference type="SAM" id="Coils"/>
    </source>
</evidence>
<dbReference type="GO" id="GO:0010468">
    <property type="term" value="P:regulation of gene expression"/>
    <property type="evidence" value="ECO:0007669"/>
    <property type="project" value="TreeGrafter"/>
</dbReference>
<dbReference type="FunFam" id="3.30.160.60:FF:000671">
    <property type="entry name" value="Zinc finger protein 26"/>
    <property type="match status" value="1"/>
</dbReference>
<evidence type="ECO:0000256" key="8">
    <source>
        <dbReference type="ARBA" id="ARBA00023125"/>
    </source>
</evidence>
<dbReference type="GO" id="GO:0003677">
    <property type="term" value="F:DNA binding"/>
    <property type="evidence" value="ECO:0007669"/>
    <property type="project" value="UniProtKB-KW"/>
</dbReference>
<dbReference type="FunFam" id="3.30.160.60:FF:001498">
    <property type="entry name" value="Zinc finger protein 404"/>
    <property type="match status" value="1"/>
</dbReference>
<evidence type="ECO:0000313" key="18">
    <source>
        <dbReference type="Proteomes" id="UP000752171"/>
    </source>
</evidence>
<evidence type="ECO:0000313" key="15">
    <source>
        <dbReference type="EMBL" id="KAG9275640.1"/>
    </source>
</evidence>
<feature type="domain" description="C2H2-type" evidence="14">
    <location>
        <begin position="556"/>
        <end position="583"/>
    </location>
</feature>
<evidence type="ECO:0000313" key="16">
    <source>
        <dbReference type="Ensembl" id="ENSAMXP00005000490.1"/>
    </source>
</evidence>
<feature type="domain" description="C2H2-type" evidence="14">
    <location>
        <begin position="528"/>
        <end position="555"/>
    </location>
</feature>
<keyword evidence="12" id="KW-0175">Coiled coil</keyword>
<keyword evidence="9" id="KW-0804">Transcription</keyword>
<dbReference type="PROSITE" id="PS50157">
    <property type="entry name" value="ZINC_FINGER_C2H2_2"/>
    <property type="match status" value="3"/>
</dbReference>
<dbReference type="InterPro" id="IPR036236">
    <property type="entry name" value="Znf_C2H2_sf"/>
</dbReference>
<comment type="similarity">
    <text evidence="2">Belongs to the krueppel C2H2-type zinc-finger protein family.</text>
</comment>
<feature type="region of interest" description="Disordered" evidence="13">
    <location>
        <begin position="193"/>
        <end position="219"/>
    </location>
</feature>
<dbReference type="AlphaFoldDB" id="A0A8B9J476"/>
<dbReference type="InterPro" id="IPR013087">
    <property type="entry name" value="Znf_C2H2_type"/>
</dbReference>
<sequence length="611" mass="66945">MSNRLAFQTQLASIMEVLANAAVAEICKLVDDDYAVMTLQMSQCQRENKALKRKLHLLELRMARGFAERRIRESSLNRSSRVQVTASLPDKYRDFSRAPAGGIFPGRDQLYGRQLNEDLWREREPPATDVAIDRPVHKDTETVTEDNGPEAVLVKAETSDEGNKQPELFIREDGVAEPIPEGGEAGYGAAQLEKADGHHSRTRRQALEPQKTEDEEPDVLFIKEEHSEQERRDSQTHGGMSVQDGFVESSTDICRSGTSSSPAQITIALGAEESEELDSSLIKESSAEQEKKTVSNQSAGVQISIQNAVGAQTAASLHSRDPALPHRGGGTAAAQPIGVKTWDLPSTQESQLQVGGESISNPLSNQSTQRRKMAMSADFLGANNTLFERPGEVEALFTRWTANNSSASQPSCSYVVDADQDQDCVLVQPAALSGIDGGSSNRLQEARGPIAVDEEWTTAAISQQTQQLSHYSRTDGVRLEQSNRVNVSQTVSKVTMNSQMLTSFSQAGYSLAGLQMPKRLEKGKRKSYICKYCGKAFTGLSNVEAHQRVHTGEKPFKCETCGKLFAEAGNLKKHQRVHTGEKPFTCTRCGKRFAWICNLRTHQQSASCGGV</sequence>
<evidence type="ECO:0000256" key="3">
    <source>
        <dbReference type="ARBA" id="ARBA00022723"/>
    </source>
</evidence>
<dbReference type="GO" id="GO:0005634">
    <property type="term" value="C:nucleus"/>
    <property type="evidence" value="ECO:0007669"/>
    <property type="project" value="UniProtKB-SubCell"/>
</dbReference>
<proteinExistence type="inferred from homology"/>
<evidence type="ECO:0000256" key="4">
    <source>
        <dbReference type="ARBA" id="ARBA00022737"/>
    </source>
</evidence>
<evidence type="ECO:0000256" key="2">
    <source>
        <dbReference type="ARBA" id="ARBA00006991"/>
    </source>
</evidence>
<evidence type="ECO:0000256" key="13">
    <source>
        <dbReference type="SAM" id="MobiDB-lite"/>
    </source>
</evidence>
<evidence type="ECO:0000313" key="17">
    <source>
        <dbReference type="Proteomes" id="UP000694621"/>
    </source>
</evidence>
<dbReference type="Proteomes" id="UP000694621">
    <property type="component" value="Unplaced"/>
</dbReference>
<gene>
    <name evidence="15" type="ORF">AMEX_G10178</name>
</gene>
<dbReference type="PANTHER" id="PTHR16515:SF49">
    <property type="entry name" value="GASTRULA ZINC FINGER PROTEIN XLCGF49.1-LIKE-RELATED"/>
    <property type="match status" value="1"/>
</dbReference>
<dbReference type="Gene3D" id="3.30.160.60">
    <property type="entry name" value="Classic Zinc Finger"/>
    <property type="match status" value="3"/>
</dbReference>
<dbReference type="EMBL" id="JAICCE010000007">
    <property type="protein sequence ID" value="KAG9275640.1"/>
    <property type="molecule type" value="Genomic_DNA"/>
</dbReference>
<evidence type="ECO:0000256" key="1">
    <source>
        <dbReference type="ARBA" id="ARBA00004123"/>
    </source>
</evidence>
<dbReference type="SUPFAM" id="SSF57667">
    <property type="entry name" value="beta-beta-alpha zinc fingers"/>
    <property type="match status" value="2"/>
</dbReference>
<dbReference type="Ensembl" id="ENSAMXT00005000540.1">
    <property type="protein sequence ID" value="ENSAMXP00005000490.1"/>
    <property type="gene ID" value="ENSAMXG00005000283.1"/>
</dbReference>
<dbReference type="GO" id="GO:0008270">
    <property type="term" value="F:zinc ion binding"/>
    <property type="evidence" value="ECO:0007669"/>
    <property type="project" value="UniProtKB-KW"/>
</dbReference>
<reference evidence="16" key="2">
    <citation type="submission" date="2025-05" db="UniProtKB">
        <authorList>
            <consortium name="Ensembl"/>
        </authorList>
    </citation>
    <scope>IDENTIFICATION</scope>
</reference>
<dbReference type="PROSITE" id="PS00028">
    <property type="entry name" value="ZINC_FINGER_C2H2_1"/>
    <property type="match status" value="2"/>
</dbReference>
<keyword evidence="4" id="KW-0677">Repeat</keyword>
<feature type="region of interest" description="Disordered" evidence="13">
    <location>
        <begin position="123"/>
        <end position="166"/>
    </location>
</feature>
<feature type="compositionally biased region" description="Basic and acidic residues" evidence="13">
    <location>
        <begin position="157"/>
        <end position="166"/>
    </location>
</feature>
<feature type="region of interest" description="Disordered" evidence="13">
    <location>
        <begin position="272"/>
        <end position="298"/>
    </location>
</feature>
<feature type="compositionally biased region" description="Basic and acidic residues" evidence="13">
    <location>
        <begin position="123"/>
        <end position="141"/>
    </location>
</feature>
<name>A0A8B9J476_ASTMX</name>
<dbReference type="PANTHER" id="PTHR16515">
    <property type="entry name" value="PR DOMAIN ZINC FINGER PROTEIN"/>
    <property type="match status" value="1"/>
</dbReference>
<feature type="domain" description="C2H2-type" evidence="14">
    <location>
        <begin position="584"/>
        <end position="611"/>
    </location>
</feature>
<dbReference type="OMA" id="IVETEPQ"/>
<dbReference type="SMART" id="SM00355">
    <property type="entry name" value="ZnF_C2H2"/>
    <property type="match status" value="3"/>
</dbReference>
<dbReference type="FunFam" id="3.30.160.60:FF:001480">
    <property type="entry name" value="Si:cabz01071911.3"/>
    <property type="match status" value="1"/>
</dbReference>
<feature type="coiled-coil region" evidence="12">
    <location>
        <begin position="34"/>
        <end position="61"/>
    </location>
</feature>
<dbReference type="Proteomes" id="UP000752171">
    <property type="component" value="Unassembled WGS sequence"/>
</dbReference>
<evidence type="ECO:0000256" key="7">
    <source>
        <dbReference type="ARBA" id="ARBA00023015"/>
    </source>
</evidence>
<keyword evidence="8" id="KW-0238">DNA-binding</keyword>
<reference evidence="15 18" key="1">
    <citation type="submission" date="2021-07" db="EMBL/GenBank/DDBJ databases">
        <authorList>
            <person name="Imarazene B."/>
            <person name="Zahm M."/>
            <person name="Klopp C."/>
            <person name="Cabau C."/>
            <person name="Beille S."/>
            <person name="Jouanno E."/>
            <person name="Castinel A."/>
            <person name="Lluch J."/>
            <person name="Gil L."/>
            <person name="Kuchtly C."/>
            <person name="Lopez Roques C."/>
            <person name="Donnadieu C."/>
            <person name="Parrinello H."/>
            <person name="Journot L."/>
            <person name="Du K."/>
            <person name="Schartl M."/>
            <person name="Retaux S."/>
            <person name="Guiguen Y."/>
        </authorList>
    </citation>
    <scope>NUCLEOTIDE SEQUENCE [LARGE SCALE GENOMIC DNA]</scope>
    <source>
        <strain evidence="15">Pach_M1</strain>
        <tissue evidence="15">Testis</tissue>
    </source>
</reference>
<comment type="subcellular location">
    <subcellularLocation>
        <location evidence="1">Nucleus</location>
    </subcellularLocation>
</comment>
<accession>A0A8B9J476</accession>
<keyword evidence="3" id="KW-0479">Metal-binding</keyword>
<protein>
    <submittedName>
        <fullName evidence="16">Si:ch211-89o9.6</fullName>
    </submittedName>
    <submittedName>
        <fullName evidence="15">Transcription factor Sp1-like isoform X1</fullName>
    </submittedName>
</protein>
<evidence type="ECO:0000256" key="10">
    <source>
        <dbReference type="ARBA" id="ARBA00023242"/>
    </source>
</evidence>
<keyword evidence="10" id="KW-0539">Nucleus</keyword>
<evidence type="ECO:0000259" key="14">
    <source>
        <dbReference type="PROSITE" id="PS50157"/>
    </source>
</evidence>
<keyword evidence="7" id="KW-0805">Transcription regulation</keyword>
<dbReference type="InterPro" id="IPR050331">
    <property type="entry name" value="Zinc_finger"/>
</dbReference>
<evidence type="ECO:0000256" key="11">
    <source>
        <dbReference type="PROSITE-ProRule" id="PRU00042"/>
    </source>
</evidence>
<evidence type="ECO:0000256" key="5">
    <source>
        <dbReference type="ARBA" id="ARBA00022771"/>
    </source>
</evidence>
<keyword evidence="5 11" id="KW-0863">Zinc-finger</keyword>
<keyword evidence="6" id="KW-0862">Zinc</keyword>